<organism evidence="2">
    <name type="scientific">human gut metagenome</name>
    <dbReference type="NCBI Taxonomy" id="408170"/>
    <lineage>
        <taxon>unclassified sequences</taxon>
        <taxon>metagenomes</taxon>
        <taxon>organismal metagenomes</taxon>
    </lineage>
</organism>
<accession>K1SDM9</accession>
<evidence type="ECO:0000313" key="2">
    <source>
        <dbReference type="EMBL" id="EKC45506.1"/>
    </source>
</evidence>
<name>K1SDM9_9ZZZZ</name>
<evidence type="ECO:0000259" key="1">
    <source>
        <dbReference type="Pfam" id="PF18406"/>
    </source>
</evidence>
<protein>
    <submittedName>
        <fullName evidence="2">Ydd</fullName>
    </submittedName>
</protein>
<dbReference type="AlphaFoldDB" id="K1SDM9"/>
<gene>
    <name evidence="2" type="ORF">OBE_16837</name>
</gene>
<comment type="caution">
    <text evidence="2">The sequence shown here is derived from an EMBL/GenBank/DDBJ whole genome shotgun (WGS) entry which is preliminary data.</text>
</comment>
<sequence length="224" mass="26492">MYIPNWTTNRIICKKELGDKLLTKTDGGYSLDFNKLIPMPKGLKIEAGSNGEKGLIFLYLTSLDLSDNIDIRKAYKSLNPFNQDIHTDPYFEKINSNLSKYKKDENFQESIELGKKYLDNYIKYGYCNWYNWSIDNWGTKWNVEDDCSIEYDKVKEEYTITFDTAWSCPVGILKEYSKMCNDGELDWMYYDEDYDGHIFVTKENGELMSRKEYFDIDYDGDIRI</sequence>
<dbReference type="EMBL" id="AJWZ01011369">
    <property type="protein sequence ID" value="EKC45506.1"/>
    <property type="molecule type" value="Genomic_DNA"/>
</dbReference>
<proteinExistence type="predicted"/>
<dbReference type="Pfam" id="PF18406">
    <property type="entry name" value="DUF1281_C"/>
    <property type="match status" value="1"/>
</dbReference>
<dbReference type="InterPro" id="IPR041329">
    <property type="entry name" value="YubB_C"/>
</dbReference>
<feature type="domain" description="YubB ferredoxin-like" evidence="1">
    <location>
        <begin position="137"/>
        <end position="194"/>
    </location>
</feature>
<reference evidence="2" key="1">
    <citation type="journal article" date="2013" name="Environ. Microbiol.">
        <title>Microbiota from the distal guts of lean and obese adolescents exhibit partial functional redundancy besides clear differences in community structure.</title>
        <authorList>
            <person name="Ferrer M."/>
            <person name="Ruiz A."/>
            <person name="Lanza F."/>
            <person name="Haange S.B."/>
            <person name="Oberbach A."/>
            <person name="Till H."/>
            <person name="Bargiela R."/>
            <person name="Campoy C."/>
            <person name="Segura M.T."/>
            <person name="Richter M."/>
            <person name="von Bergen M."/>
            <person name="Seifert J."/>
            <person name="Suarez A."/>
        </authorList>
    </citation>
    <scope>NUCLEOTIDE SEQUENCE</scope>
</reference>